<reference evidence="1 2" key="1">
    <citation type="submission" date="2016-11" db="EMBL/GenBank/DDBJ databases">
        <authorList>
            <person name="Jaros S."/>
            <person name="Januszkiewicz K."/>
            <person name="Wedrychowicz H."/>
        </authorList>
    </citation>
    <scope>NUCLEOTIDE SEQUENCE [LARGE SCALE GENOMIC DNA]</scope>
    <source>
        <strain evidence="1 2">GAS242</strain>
    </source>
</reference>
<accession>A0A1M5SSP8</accession>
<organism evidence="1 2">
    <name type="scientific">Bradyrhizobium erythrophlei</name>
    <dbReference type="NCBI Taxonomy" id="1437360"/>
    <lineage>
        <taxon>Bacteria</taxon>
        <taxon>Pseudomonadati</taxon>
        <taxon>Pseudomonadota</taxon>
        <taxon>Alphaproteobacteria</taxon>
        <taxon>Hyphomicrobiales</taxon>
        <taxon>Nitrobacteraceae</taxon>
        <taxon>Bradyrhizobium</taxon>
    </lineage>
</organism>
<name>A0A1M5SSP8_9BRAD</name>
<evidence type="ECO:0000313" key="1">
    <source>
        <dbReference type="EMBL" id="SHH41535.1"/>
    </source>
</evidence>
<protein>
    <submittedName>
        <fullName evidence="1">Uncharacterized protein</fullName>
    </submittedName>
</protein>
<evidence type="ECO:0000313" key="2">
    <source>
        <dbReference type="Proteomes" id="UP000190675"/>
    </source>
</evidence>
<sequence>MPADYSHRFPRDLDLAMRAFQVDSSWYENYWLKERKPRPAGMVARNLPTVVSCLRLACDRVASVRRAVLAIVLRPKTHPEI</sequence>
<dbReference type="AlphaFoldDB" id="A0A1M5SSP8"/>
<proteinExistence type="predicted"/>
<dbReference type="Proteomes" id="UP000190675">
    <property type="component" value="Chromosome I"/>
</dbReference>
<dbReference type="EMBL" id="LT670818">
    <property type="protein sequence ID" value="SHH41535.1"/>
    <property type="molecule type" value="Genomic_DNA"/>
</dbReference>
<gene>
    <name evidence="1" type="ORF">SAMN05444169_7345</name>
</gene>